<reference evidence="1" key="1">
    <citation type="submission" date="2021-06" db="EMBL/GenBank/DDBJ databases">
        <authorList>
            <person name="Kallberg Y."/>
            <person name="Tangrot J."/>
            <person name="Rosling A."/>
        </authorList>
    </citation>
    <scope>NUCLEOTIDE SEQUENCE</scope>
    <source>
        <strain evidence="1">MA461A</strain>
    </source>
</reference>
<organism evidence="1 2">
    <name type="scientific">Racocetra persica</name>
    <dbReference type="NCBI Taxonomy" id="160502"/>
    <lineage>
        <taxon>Eukaryota</taxon>
        <taxon>Fungi</taxon>
        <taxon>Fungi incertae sedis</taxon>
        <taxon>Mucoromycota</taxon>
        <taxon>Glomeromycotina</taxon>
        <taxon>Glomeromycetes</taxon>
        <taxon>Diversisporales</taxon>
        <taxon>Gigasporaceae</taxon>
        <taxon>Racocetra</taxon>
    </lineage>
</organism>
<gene>
    <name evidence="1" type="ORF">RPERSI_LOCUS4771</name>
</gene>
<proteinExistence type="predicted"/>
<comment type="caution">
    <text evidence="1">The sequence shown here is derived from an EMBL/GenBank/DDBJ whole genome shotgun (WGS) entry which is preliminary data.</text>
</comment>
<sequence length="178" mass="20869">MYQQKPSRNNYAKIACNECMKSKRKCETNSSYEQCKRCSYKNLECIYSPSKKRGPKPRRNTFEFITDFQSEGDFSQQVSGLSKETIFENDIVFGLHPLEEIRPALSDRCAYCYEQKKACVHNGIPGKFRCERCRKRKTVCLIQCIECYKKNKDKKEKIPQCNNCKMTTEGKKYTVFVP</sequence>
<dbReference type="EMBL" id="CAJVQC010006798">
    <property type="protein sequence ID" value="CAG8571423.1"/>
    <property type="molecule type" value="Genomic_DNA"/>
</dbReference>
<keyword evidence="2" id="KW-1185">Reference proteome</keyword>
<dbReference type="Proteomes" id="UP000789920">
    <property type="component" value="Unassembled WGS sequence"/>
</dbReference>
<evidence type="ECO:0000313" key="1">
    <source>
        <dbReference type="EMBL" id="CAG8571423.1"/>
    </source>
</evidence>
<evidence type="ECO:0000313" key="2">
    <source>
        <dbReference type="Proteomes" id="UP000789920"/>
    </source>
</evidence>
<protein>
    <submittedName>
        <fullName evidence="1">29899_t:CDS:1</fullName>
    </submittedName>
</protein>
<name>A0ACA9M617_9GLOM</name>
<accession>A0ACA9M617</accession>